<evidence type="ECO:0008006" key="4">
    <source>
        <dbReference type="Google" id="ProtNLM"/>
    </source>
</evidence>
<organism evidence="2 3">
    <name type="scientific">Paludisphaera mucosa</name>
    <dbReference type="NCBI Taxonomy" id="3030827"/>
    <lineage>
        <taxon>Bacteria</taxon>
        <taxon>Pseudomonadati</taxon>
        <taxon>Planctomycetota</taxon>
        <taxon>Planctomycetia</taxon>
        <taxon>Isosphaerales</taxon>
        <taxon>Isosphaeraceae</taxon>
        <taxon>Paludisphaera</taxon>
    </lineage>
</organism>
<keyword evidence="1" id="KW-1133">Transmembrane helix</keyword>
<evidence type="ECO:0000313" key="2">
    <source>
        <dbReference type="EMBL" id="MDG3002461.1"/>
    </source>
</evidence>
<keyword evidence="1" id="KW-0472">Membrane</keyword>
<dbReference type="Proteomes" id="UP001216907">
    <property type="component" value="Unassembled WGS sequence"/>
</dbReference>
<feature type="transmembrane region" description="Helical" evidence="1">
    <location>
        <begin position="28"/>
        <end position="48"/>
    </location>
</feature>
<name>A0ABT6F4G6_9BACT</name>
<keyword evidence="1" id="KW-0812">Transmembrane</keyword>
<proteinExistence type="predicted"/>
<gene>
    <name evidence="2" type="ORF">PZE19_01565</name>
</gene>
<dbReference type="EMBL" id="JARRAG010000001">
    <property type="protein sequence ID" value="MDG3002461.1"/>
    <property type="molecule type" value="Genomic_DNA"/>
</dbReference>
<sequence length="292" mass="31678">MAIEQESAPDEADLKLMRRSAIENEIPTYRAVSTRAVFSVICGLLAALSFTHPAFYLFAAAAVALGFWADRAIQKHPEMLTGQSLARAGVAMGLVFGLSIYTITTVQWYLSTRQAGAFASEYAKVVKNGSLADIYWLGLAPPTRAHVTPEDNFKSMQGQKEEAAMSEMKFAGIKKLSQDLHSSPANTITFHAIENMGREDLVQVAIAVFDVNLAATPHEHKDGEEHKEGEAEHKPAGPQSLHAMAVIKGIVPDGKSAYEWWVDDVVYPYVPKTAALPDKPVDDGHGHAPGGH</sequence>
<keyword evidence="3" id="KW-1185">Reference proteome</keyword>
<dbReference type="RefSeq" id="WP_277858825.1">
    <property type="nucleotide sequence ID" value="NZ_JARRAG010000001.1"/>
</dbReference>
<accession>A0ABT6F4G6</accession>
<reference evidence="2 3" key="1">
    <citation type="submission" date="2023-03" db="EMBL/GenBank/DDBJ databases">
        <title>Paludisphaera mucosa sp. nov. a novel planctomycete from northern fen.</title>
        <authorList>
            <person name="Ivanova A."/>
        </authorList>
    </citation>
    <scope>NUCLEOTIDE SEQUENCE [LARGE SCALE GENOMIC DNA]</scope>
    <source>
        <strain evidence="2 3">Pla2</strain>
    </source>
</reference>
<evidence type="ECO:0000313" key="3">
    <source>
        <dbReference type="Proteomes" id="UP001216907"/>
    </source>
</evidence>
<comment type="caution">
    <text evidence="2">The sequence shown here is derived from an EMBL/GenBank/DDBJ whole genome shotgun (WGS) entry which is preliminary data.</text>
</comment>
<protein>
    <recommendedName>
        <fullName evidence="4">DUF4190 domain-containing protein</fullName>
    </recommendedName>
</protein>
<evidence type="ECO:0000256" key="1">
    <source>
        <dbReference type="SAM" id="Phobius"/>
    </source>
</evidence>
<feature type="transmembrane region" description="Helical" evidence="1">
    <location>
        <begin position="85"/>
        <end position="110"/>
    </location>
</feature>